<protein>
    <recommendedName>
        <fullName evidence="1">Transposase IS116/IS110/IS902 C-terminal domain-containing protein</fullName>
    </recommendedName>
</protein>
<feature type="domain" description="Transposase IS116/IS110/IS902 C-terminal" evidence="1">
    <location>
        <begin position="124"/>
        <end position="205"/>
    </location>
</feature>
<dbReference type="Proteomes" id="UP000282312">
    <property type="component" value="Unassembled WGS sequence"/>
</dbReference>
<proteinExistence type="predicted"/>
<dbReference type="Pfam" id="PF02371">
    <property type="entry name" value="Transposase_20"/>
    <property type="match status" value="1"/>
</dbReference>
<dbReference type="GO" id="GO:0003677">
    <property type="term" value="F:DNA binding"/>
    <property type="evidence" value="ECO:0007669"/>
    <property type="project" value="InterPro"/>
</dbReference>
<sequence>MLRDYYPAAATAWAHLPGGLTRPEARLILTAAPTPTQATRLTRRRLETLLSSAGRTRLITAEATRLHELFHVRALRQPAEVEDAMGRHAAALLTQLDATIASAHTLWTHIDAMAEQHPQTPIYRSFPGMGPLLAARLLAELGDDPHRFPTPRNLRAFCAATPITWASGTSHKVSHRRKANPILAETGHLWAFATLTRSPGARALYDRRRAAGDHHPAALRRLYARLLGSLHYCLRTGSAYDEDRAFTASPEPEPETEHGT</sequence>
<evidence type="ECO:0000313" key="2">
    <source>
        <dbReference type="EMBL" id="RQW98158.1"/>
    </source>
</evidence>
<evidence type="ECO:0000313" key="3">
    <source>
        <dbReference type="Proteomes" id="UP000282312"/>
    </source>
</evidence>
<dbReference type="GO" id="GO:0006313">
    <property type="term" value="P:DNA transposition"/>
    <property type="evidence" value="ECO:0007669"/>
    <property type="project" value="InterPro"/>
</dbReference>
<comment type="caution">
    <text evidence="2">The sequence shown here is derived from an EMBL/GenBank/DDBJ whole genome shotgun (WGS) entry which is preliminary data.</text>
</comment>
<dbReference type="PANTHER" id="PTHR33055">
    <property type="entry name" value="TRANSPOSASE FOR INSERTION SEQUENCE ELEMENT IS1111A"/>
    <property type="match status" value="1"/>
</dbReference>
<name>A0A3N9WBZ4_9ACTN</name>
<dbReference type="GO" id="GO:0004803">
    <property type="term" value="F:transposase activity"/>
    <property type="evidence" value="ECO:0007669"/>
    <property type="project" value="InterPro"/>
</dbReference>
<dbReference type="PANTHER" id="PTHR33055:SF3">
    <property type="entry name" value="PUTATIVE TRANSPOSASE FOR IS117-RELATED"/>
    <property type="match status" value="1"/>
</dbReference>
<keyword evidence="3" id="KW-1185">Reference proteome</keyword>
<accession>A0A3N9WBZ4</accession>
<evidence type="ECO:0000259" key="1">
    <source>
        <dbReference type="Pfam" id="PF02371"/>
    </source>
</evidence>
<organism evidence="2 3">
    <name type="scientific">Micromonospora inaquosa</name>
    <dbReference type="NCBI Taxonomy" id="2203716"/>
    <lineage>
        <taxon>Bacteria</taxon>
        <taxon>Bacillati</taxon>
        <taxon>Actinomycetota</taxon>
        <taxon>Actinomycetes</taxon>
        <taxon>Micromonosporales</taxon>
        <taxon>Micromonosporaceae</taxon>
        <taxon>Micromonospora</taxon>
    </lineage>
</organism>
<reference evidence="2 3" key="1">
    <citation type="submission" date="2018-05" db="EMBL/GenBank/DDBJ databases">
        <title>Micromonospora from Atacama Desert.</title>
        <authorList>
            <person name="Carro L."/>
            <person name="Goodfellow M."/>
            <person name="Klenk H.-P."/>
        </authorList>
    </citation>
    <scope>NUCLEOTIDE SEQUENCE [LARGE SCALE GENOMIC DNA]</scope>
    <source>
        <strain evidence="2 3">LB39</strain>
    </source>
</reference>
<gene>
    <name evidence="2" type="ORF">DLJ59_27770</name>
</gene>
<dbReference type="AlphaFoldDB" id="A0A3N9WBZ4"/>
<dbReference type="EMBL" id="QGSZ01000302">
    <property type="protein sequence ID" value="RQW98158.1"/>
    <property type="molecule type" value="Genomic_DNA"/>
</dbReference>
<dbReference type="InterPro" id="IPR003346">
    <property type="entry name" value="Transposase_20"/>
</dbReference>
<dbReference type="InterPro" id="IPR047650">
    <property type="entry name" value="Transpos_IS110"/>
</dbReference>